<keyword evidence="2" id="KW-1185">Reference proteome</keyword>
<reference evidence="1 2" key="1">
    <citation type="submission" date="2024-09" db="EMBL/GenBank/DDBJ databases">
        <authorList>
            <person name="Sun Q."/>
            <person name="Mori K."/>
        </authorList>
    </citation>
    <scope>NUCLEOTIDE SEQUENCE [LARGE SCALE GENOMIC DNA]</scope>
    <source>
        <strain evidence="1 2">TBRC 3947</strain>
    </source>
</reference>
<name>A0ABV6MAY4_9ACTN</name>
<accession>A0ABV6MAY4</accession>
<dbReference type="InterPro" id="IPR035903">
    <property type="entry name" value="HesB-like_dom_sf"/>
</dbReference>
<sequence length="110" mass="11307">MHRTGNTYEEQSTPMVTLTDNAIGLIRQLTDRPGLPVEAGLRIAIGSAAGSAASALTVGVVSGPVNGDHVLDSAGARVFLDSEAVRALTGKSLDAALRDSTVTFTVIDQT</sequence>
<dbReference type="Proteomes" id="UP001589867">
    <property type="component" value="Unassembled WGS sequence"/>
</dbReference>
<evidence type="ECO:0000313" key="2">
    <source>
        <dbReference type="Proteomes" id="UP001589867"/>
    </source>
</evidence>
<proteinExistence type="predicted"/>
<gene>
    <name evidence="1" type="ORF">ACFFIA_29450</name>
</gene>
<dbReference type="RefSeq" id="WP_377256810.1">
    <property type="nucleotide sequence ID" value="NZ_JBHLUH010000061.1"/>
</dbReference>
<comment type="caution">
    <text evidence="1">The sequence shown here is derived from an EMBL/GenBank/DDBJ whole genome shotgun (WGS) entry which is preliminary data.</text>
</comment>
<dbReference type="Gene3D" id="2.60.300.12">
    <property type="entry name" value="HesB-like domain"/>
    <property type="match status" value="1"/>
</dbReference>
<dbReference type="SUPFAM" id="SSF89360">
    <property type="entry name" value="HesB-like domain"/>
    <property type="match status" value="1"/>
</dbReference>
<evidence type="ECO:0000313" key="1">
    <source>
        <dbReference type="EMBL" id="MFC0531781.1"/>
    </source>
</evidence>
<organism evidence="1 2">
    <name type="scientific">Phytohabitans kaempferiae</name>
    <dbReference type="NCBI Taxonomy" id="1620943"/>
    <lineage>
        <taxon>Bacteria</taxon>
        <taxon>Bacillati</taxon>
        <taxon>Actinomycetota</taxon>
        <taxon>Actinomycetes</taxon>
        <taxon>Micromonosporales</taxon>
        <taxon>Micromonosporaceae</taxon>
    </lineage>
</organism>
<protein>
    <submittedName>
        <fullName evidence="1">Adhesin</fullName>
    </submittedName>
</protein>
<dbReference type="EMBL" id="JBHLUH010000061">
    <property type="protein sequence ID" value="MFC0531781.1"/>
    <property type="molecule type" value="Genomic_DNA"/>
</dbReference>